<evidence type="ECO:0000256" key="4">
    <source>
        <dbReference type="ARBA" id="ARBA00022448"/>
    </source>
</evidence>
<gene>
    <name evidence="14" type="primary">atp8</name>
</gene>
<comment type="similarity">
    <text evidence="2 12">Belongs to the ATPase protein 8 family.</text>
</comment>
<sequence>MPQMSPLSWLTLYMFFSMLFMLTVTLNYYIFLYAPKKESSHTTLQKINWKW</sequence>
<feature type="transmembrane region" description="Helical" evidence="13">
    <location>
        <begin position="12"/>
        <end position="31"/>
    </location>
</feature>
<dbReference type="GO" id="GO:0015986">
    <property type="term" value="P:proton motive force-driven ATP synthesis"/>
    <property type="evidence" value="ECO:0007669"/>
    <property type="project" value="InterPro"/>
</dbReference>
<dbReference type="GO" id="GO:0045259">
    <property type="term" value="C:proton-transporting ATP synthase complex"/>
    <property type="evidence" value="ECO:0007669"/>
    <property type="project" value="UniProtKB-KW"/>
</dbReference>
<keyword evidence="6 12" id="KW-0812">Transmembrane</keyword>
<dbReference type="GO" id="GO:0031966">
    <property type="term" value="C:mitochondrial membrane"/>
    <property type="evidence" value="ECO:0007669"/>
    <property type="project" value="UniProtKB-SubCell"/>
</dbReference>
<keyword evidence="5 12" id="KW-0138">CF(0)</keyword>
<evidence type="ECO:0000256" key="1">
    <source>
        <dbReference type="ARBA" id="ARBA00004304"/>
    </source>
</evidence>
<geneLocation type="mitochondrion" evidence="14"/>
<dbReference type="EMBL" id="KX035193">
    <property type="protein sequence ID" value="AOY40062.1"/>
    <property type="molecule type" value="Genomic_DNA"/>
</dbReference>
<keyword evidence="9 12" id="KW-0406">Ion transport</keyword>
<evidence type="ECO:0000256" key="10">
    <source>
        <dbReference type="ARBA" id="ARBA00023128"/>
    </source>
</evidence>
<protein>
    <recommendedName>
        <fullName evidence="12">ATP synthase complex subunit 8</fullName>
    </recommendedName>
</protein>
<evidence type="ECO:0000256" key="3">
    <source>
        <dbReference type="ARBA" id="ARBA00011291"/>
    </source>
</evidence>
<keyword evidence="4 12" id="KW-0813">Transport</keyword>
<comment type="subcellular location">
    <subcellularLocation>
        <location evidence="1 12">Mitochondrion membrane</location>
        <topology evidence="1 12">Single-pass membrane protein</topology>
    </subcellularLocation>
</comment>
<organism evidence="14">
    <name type="scientific">Scolytinae sp. BMNH 1040351</name>
    <dbReference type="NCBI Taxonomy" id="1903793"/>
    <lineage>
        <taxon>Eukaryota</taxon>
        <taxon>Metazoa</taxon>
        <taxon>Ecdysozoa</taxon>
        <taxon>Arthropoda</taxon>
        <taxon>Hexapoda</taxon>
        <taxon>Insecta</taxon>
        <taxon>Pterygota</taxon>
        <taxon>Neoptera</taxon>
        <taxon>Endopterygota</taxon>
        <taxon>Coleoptera</taxon>
        <taxon>Polyphaga</taxon>
        <taxon>Cucujiformia</taxon>
        <taxon>Curculionidae</taxon>
        <taxon>Scolytinae</taxon>
    </lineage>
</organism>
<keyword evidence="11 13" id="KW-0472">Membrane</keyword>
<keyword evidence="10 12" id="KW-0496">Mitochondrion</keyword>
<evidence type="ECO:0000256" key="11">
    <source>
        <dbReference type="ARBA" id="ARBA00023136"/>
    </source>
</evidence>
<evidence type="ECO:0000256" key="9">
    <source>
        <dbReference type="ARBA" id="ARBA00023065"/>
    </source>
</evidence>
<dbReference type="AlphaFoldDB" id="A0A343A683"/>
<dbReference type="GO" id="GO:0015078">
    <property type="term" value="F:proton transmembrane transporter activity"/>
    <property type="evidence" value="ECO:0007669"/>
    <property type="project" value="InterPro"/>
</dbReference>
<comment type="subunit">
    <text evidence="3">F-type ATPases have 2 components, CF(1) - the catalytic core - and CF(0) - the membrane proton channel.</text>
</comment>
<evidence type="ECO:0000256" key="13">
    <source>
        <dbReference type="SAM" id="Phobius"/>
    </source>
</evidence>
<dbReference type="InterPro" id="IPR001421">
    <property type="entry name" value="ATP8_metazoa"/>
</dbReference>
<evidence type="ECO:0000256" key="8">
    <source>
        <dbReference type="ARBA" id="ARBA00022989"/>
    </source>
</evidence>
<evidence type="ECO:0000256" key="12">
    <source>
        <dbReference type="RuleBase" id="RU003661"/>
    </source>
</evidence>
<evidence type="ECO:0000313" key="14">
    <source>
        <dbReference type="EMBL" id="AOY40062.1"/>
    </source>
</evidence>
<keyword evidence="8 13" id="KW-1133">Transmembrane helix</keyword>
<reference evidence="14" key="1">
    <citation type="submission" date="2016-04" db="EMBL/GenBank/DDBJ databases">
        <title>Mitochondria of Scolytid beetles.</title>
        <authorList>
            <person name="Miller K."/>
            <person name="Linard B."/>
            <person name="Vogler A.P."/>
        </authorList>
    </citation>
    <scope>NUCLEOTIDE SEQUENCE</scope>
</reference>
<accession>A0A343A683</accession>
<keyword evidence="7 12" id="KW-0375">Hydrogen ion transport</keyword>
<dbReference type="Pfam" id="PF00895">
    <property type="entry name" value="ATP-synt_8"/>
    <property type="match status" value="1"/>
</dbReference>
<name>A0A343A683_9CUCU</name>
<evidence type="ECO:0000256" key="2">
    <source>
        <dbReference type="ARBA" id="ARBA00008892"/>
    </source>
</evidence>
<evidence type="ECO:0000256" key="6">
    <source>
        <dbReference type="ARBA" id="ARBA00022692"/>
    </source>
</evidence>
<evidence type="ECO:0000256" key="7">
    <source>
        <dbReference type="ARBA" id="ARBA00022781"/>
    </source>
</evidence>
<evidence type="ECO:0000256" key="5">
    <source>
        <dbReference type="ARBA" id="ARBA00022547"/>
    </source>
</evidence>
<proteinExistence type="inferred from homology"/>